<dbReference type="PANTHER" id="PTHR38248:SF2">
    <property type="entry name" value="FUNK1 11"/>
    <property type="match status" value="1"/>
</dbReference>
<sequence>MWKVVWSMREIMRSDPLRRFAHGITIEDTTLRLWISHRAYLVASTPININSNHIELVRIFLGISLSRMDQLGYDTTMSRVPSRDGNGKYCYDITIPDDYGKERIFRTKLEISTYGADAVRGRGTRVWSVYDKMDDPEGKTLFALKDTWVNTDRPREGNTLAILRRRLTEKGEVDALRYFLTEATCGDVHIGRTPDSTGTRIQNGKLFAVDSIIQTSVAFDGAGTVTATLPTRSGSKRSASSMGIVPNIELSSAEGTMRIGQVLEEHRDHYRIVFEEIGPPIYQLRTFHEILVTFRDVVVALKAMLSVQYIH</sequence>
<dbReference type="Pfam" id="PF17667">
    <property type="entry name" value="Pkinase_fungal"/>
    <property type="match status" value="1"/>
</dbReference>
<evidence type="ECO:0000313" key="3">
    <source>
        <dbReference type="Proteomes" id="UP000886523"/>
    </source>
</evidence>
<keyword evidence="3" id="KW-1185">Reference proteome</keyword>
<evidence type="ECO:0000259" key="1">
    <source>
        <dbReference type="Pfam" id="PF17667"/>
    </source>
</evidence>
<name>A0A9P6B2Z1_9AGAM</name>
<feature type="domain" description="Fungal-type protein kinase" evidence="1">
    <location>
        <begin position="3"/>
        <end position="311"/>
    </location>
</feature>
<reference evidence="2" key="1">
    <citation type="journal article" date="2020" name="Nat. Commun.">
        <title>Large-scale genome sequencing of mycorrhizal fungi provides insights into the early evolution of symbiotic traits.</title>
        <authorList>
            <person name="Miyauchi S."/>
            <person name="Kiss E."/>
            <person name="Kuo A."/>
            <person name="Drula E."/>
            <person name="Kohler A."/>
            <person name="Sanchez-Garcia M."/>
            <person name="Morin E."/>
            <person name="Andreopoulos B."/>
            <person name="Barry K.W."/>
            <person name="Bonito G."/>
            <person name="Buee M."/>
            <person name="Carver A."/>
            <person name="Chen C."/>
            <person name="Cichocki N."/>
            <person name="Clum A."/>
            <person name="Culley D."/>
            <person name="Crous P.W."/>
            <person name="Fauchery L."/>
            <person name="Girlanda M."/>
            <person name="Hayes R.D."/>
            <person name="Keri Z."/>
            <person name="LaButti K."/>
            <person name="Lipzen A."/>
            <person name="Lombard V."/>
            <person name="Magnuson J."/>
            <person name="Maillard F."/>
            <person name="Murat C."/>
            <person name="Nolan M."/>
            <person name="Ohm R.A."/>
            <person name="Pangilinan J."/>
            <person name="Pereira M.F."/>
            <person name="Perotto S."/>
            <person name="Peter M."/>
            <person name="Pfister S."/>
            <person name="Riley R."/>
            <person name="Sitrit Y."/>
            <person name="Stielow J.B."/>
            <person name="Szollosi G."/>
            <person name="Zifcakova L."/>
            <person name="Stursova M."/>
            <person name="Spatafora J.W."/>
            <person name="Tedersoo L."/>
            <person name="Vaario L.M."/>
            <person name="Yamada A."/>
            <person name="Yan M."/>
            <person name="Wang P."/>
            <person name="Xu J."/>
            <person name="Bruns T."/>
            <person name="Baldrian P."/>
            <person name="Vilgalys R."/>
            <person name="Dunand C."/>
            <person name="Henrissat B."/>
            <person name="Grigoriev I.V."/>
            <person name="Hibbett D."/>
            <person name="Nagy L.G."/>
            <person name="Martin F.M."/>
        </authorList>
    </citation>
    <scope>NUCLEOTIDE SEQUENCE</scope>
    <source>
        <strain evidence="2">UP504</strain>
    </source>
</reference>
<dbReference type="Proteomes" id="UP000886523">
    <property type="component" value="Unassembled WGS sequence"/>
</dbReference>
<accession>A0A9P6B2Z1</accession>
<dbReference type="OrthoDB" id="3260094at2759"/>
<dbReference type="EMBL" id="MU128937">
    <property type="protein sequence ID" value="KAF9516716.1"/>
    <property type="molecule type" value="Genomic_DNA"/>
</dbReference>
<gene>
    <name evidence="2" type="ORF">BS47DRAFT_627052</name>
</gene>
<protein>
    <recommendedName>
        <fullName evidence="1">Fungal-type protein kinase domain-containing protein</fullName>
    </recommendedName>
</protein>
<organism evidence="2 3">
    <name type="scientific">Hydnum rufescens UP504</name>
    <dbReference type="NCBI Taxonomy" id="1448309"/>
    <lineage>
        <taxon>Eukaryota</taxon>
        <taxon>Fungi</taxon>
        <taxon>Dikarya</taxon>
        <taxon>Basidiomycota</taxon>
        <taxon>Agaricomycotina</taxon>
        <taxon>Agaricomycetes</taxon>
        <taxon>Cantharellales</taxon>
        <taxon>Hydnaceae</taxon>
        <taxon>Hydnum</taxon>
    </lineage>
</organism>
<comment type="caution">
    <text evidence="2">The sequence shown here is derived from an EMBL/GenBank/DDBJ whole genome shotgun (WGS) entry which is preliminary data.</text>
</comment>
<dbReference type="PANTHER" id="PTHR38248">
    <property type="entry name" value="FUNK1 6"/>
    <property type="match status" value="1"/>
</dbReference>
<proteinExistence type="predicted"/>
<dbReference type="AlphaFoldDB" id="A0A9P6B2Z1"/>
<dbReference type="InterPro" id="IPR040976">
    <property type="entry name" value="Pkinase_fungal"/>
</dbReference>
<evidence type="ECO:0000313" key="2">
    <source>
        <dbReference type="EMBL" id="KAF9516716.1"/>
    </source>
</evidence>